<dbReference type="Proteomes" id="UP000325313">
    <property type="component" value="Unassembled WGS sequence"/>
</dbReference>
<feature type="region of interest" description="Disordered" evidence="3">
    <location>
        <begin position="1534"/>
        <end position="1602"/>
    </location>
</feature>
<feature type="compositionally biased region" description="Basic residues" evidence="3">
    <location>
        <begin position="1556"/>
        <end position="1569"/>
    </location>
</feature>
<evidence type="ECO:0000259" key="4">
    <source>
        <dbReference type="PROSITE" id="PS50003"/>
    </source>
</evidence>
<dbReference type="SUPFAM" id="SSF50729">
    <property type="entry name" value="PH domain-like"/>
    <property type="match status" value="1"/>
</dbReference>
<feature type="compositionally biased region" description="Polar residues" evidence="3">
    <location>
        <begin position="1691"/>
        <end position="1712"/>
    </location>
</feature>
<dbReference type="EMBL" id="VDEP01000455">
    <property type="protein sequence ID" value="KAA1077135.1"/>
    <property type="molecule type" value="Genomic_DNA"/>
</dbReference>
<gene>
    <name evidence="6" type="primary">BUD4_1</name>
    <name evidence="6" type="ORF">PGT21_019446</name>
    <name evidence="5" type="ORF">PGTUg99_004508</name>
</gene>
<feature type="compositionally biased region" description="Polar residues" evidence="3">
    <location>
        <begin position="526"/>
        <end position="538"/>
    </location>
</feature>
<dbReference type="InterPro" id="IPR052007">
    <property type="entry name" value="Bud4"/>
</dbReference>
<feature type="compositionally biased region" description="Polar residues" evidence="3">
    <location>
        <begin position="642"/>
        <end position="660"/>
    </location>
</feature>
<dbReference type="InterPro" id="IPR001849">
    <property type="entry name" value="PH_domain"/>
</dbReference>
<proteinExistence type="predicted"/>
<dbReference type="EMBL" id="VSWC01000118">
    <property type="protein sequence ID" value="KAA1084161.1"/>
    <property type="molecule type" value="Genomic_DNA"/>
</dbReference>
<feature type="compositionally biased region" description="Low complexity" evidence="3">
    <location>
        <begin position="1237"/>
        <end position="1246"/>
    </location>
</feature>
<evidence type="ECO:0000313" key="7">
    <source>
        <dbReference type="Proteomes" id="UP000324748"/>
    </source>
</evidence>
<dbReference type="InterPro" id="IPR011993">
    <property type="entry name" value="PH-like_dom_sf"/>
</dbReference>
<reference evidence="7 8" key="1">
    <citation type="submission" date="2019-05" db="EMBL/GenBank/DDBJ databases">
        <title>Emergence of the Ug99 lineage of the wheat stem rust pathogen through somatic hybridization.</title>
        <authorList>
            <person name="Li F."/>
            <person name="Upadhyaya N.M."/>
            <person name="Sperschneider J."/>
            <person name="Matny O."/>
            <person name="Nguyen-Phuc H."/>
            <person name="Mago R."/>
            <person name="Raley C."/>
            <person name="Miller M.E."/>
            <person name="Silverstein K.A.T."/>
            <person name="Henningsen E."/>
            <person name="Hirsch C.D."/>
            <person name="Visser B."/>
            <person name="Pretorius Z.A."/>
            <person name="Steffenson B.J."/>
            <person name="Schwessinger B."/>
            <person name="Dodds P.N."/>
            <person name="Figueroa M."/>
        </authorList>
    </citation>
    <scope>NUCLEOTIDE SEQUENCE [LARGE SCALE GENOMIC DNA]</scope>
    <source>
        <strain evidence="6">21-0</strain>
        <strain evidence="5 8">Ug99</strain>
    </source>
</reference>
<feature type="region of interest" description="Disordered" evidence="3">
    <location>
        <begin position="785"/>
        <end position="880"/>
    </location>
</feature>
<feature type="compositionally biased region" description="Low complexity" evidence="3">
    <location>
        <begin position="420"/>
        <end position="431"/>
    </location>
</feature>
<keyword evidence="7" id="KW-1185">Reference proteome</keyword>
<feature type="compositionally biased region" description="Polar residues" evidence="3">
    <location>
        <begin position="794"/>
        <end position="805"/>
    </location>
</feature>
<dbReference type="Proteomes" id="UP000324748">
    <property type="component" value="Unassembled WGS sequence"/>
</dbReference>
<feature type="compositionally biased region" description="Polar residues" evidence="3">
    <location>
        <begin position="439"/>
        <end position="450"/>
    </location>
</feature>
<feature type="region of interest" description="Disordered" evidence="3">
    <location>
        <begin position="1"/>
        <end position="164"/>
    </location>
</feature>
<feature type="compositionally biased region" description="Basic and acidic residues" evidence="3">
    <location>
        <begin position="847"/>
        <end position="859"/>
    </location>
</feature>
<feature type="region of interest" description="Disordered" evidence="3">
    <location>
        <begin position="566"/>
        <end position="660"/>
    </location>
</feature>
<evidence type="ECO:0000313" key="6">
    <source>
        <dbReference type="EMBL" id="KAA1084161.1"/>
    </source>
</evidence>
<evidence type="ECO:0000256" key="3">
    <source>
        <dbReference type="SAM" id="MobiDB-lite"/>
    </source>
</evidence>
<protein>
    <submittedName>
        <fullName evidence="6">Bud site selection protein bud4</fullName>
    </submittedName>
</protein>
<dbReference type="GO" id="GO:0051301">
    <property type="term" value="P:cell division"/>
    <property type="evidence" value="ECO:0007669"/>
    <property type="project" value="UniProtKB-KW"/>
</dbReference>
<name>A0A5B0N4K0_PUCGR</name>
<evidence type="ECO:0000256" key="1">
    <source>
        <dbReference type="ARBA" id="ARBA00022618"/>
    </source>
</evidence>
<feature type="compositionally biased region" description="Polar residues" evidence="3">
    <location>
        <begin position="601"/>
        <end position="613"/>
    </location>
</feature>
<sequence>MRACNPSVVNNSTPRHPSRTSRDPSDAKSQSSENPTHRMNSNSANMTPRELSSKPSSSKLNSARTLPRADQNDSERDPSSRTASGENHLHSSAAAPRQSEAFKRLGQASLVSSSIFKSAPSTPNQPSRSTTNNQPSTVAQTGSQATPASRFPFTPQRAPGTQSQMAAALRGLGIASQLSSAADTHRAPPTTRPLPNPTPSTPLQAIHKPGTKRKSDENLPIPPRPPPNLPPSAPPLQTLNQMNQKARPPPRQSNAFNVLTRNALVTSSPFKSSGSDPSISKSTSSSSDNLDRPTSSPPPTSFLPSSESDELSSHGSDLAPASPPPNFRADLPVRPTSPRPGGSTNGVLKMQRLGGPRSFTPPHTSQSLGYVSEPENCDPDRRAPSALSCPSRRRERRKTVTWGGEDVLEFEWEEEWRRTSANSSSDSQISDSKPEDTSDISTESDVSETPQALVGHPSPEHQSHPSEFWQGPSTTTELNGLASHHSNEHNQPTYQEDDHDAIDRSNGSVVIHDGSEEPPPPVVSGIDTSYTANSQSSEIDPVDQMVDELLTSPDLAGLVNAQAGHTRPTASLVHGQDRNCPPGNSGPPEETFAEADKAVIQKNNDLPTTNHAQPRSRFPYVKAEKSDQLSERPETGILPTEAPSTSNPTLPEQIPPSQAASFQPISLSCLGLEDSLFGEASVISSILESSTLDVEGLDAMSLAPSQPMLSSTPRASYSDQLPSPNPPSPQACHPISTAQIEVEEAPSAHTSPRRPLPRPPPASSNVHTAHPALQALSATTQSAYNLPEVPHSSPFPSSNQLSGSATAAWVRPASEAVTSESDTGGESGPGSPNGNRPRITRKRIHDRIRDRDRASKTGEESEDISLSILSRAPTSHSASIHKLGLNGEEEKLELSQDITMDSDEPTRSTVTIGPLKEIQARPPMRAQQVKLSSNDDLLGIQEAQLEPGNLSTISSGLDKLARGFQALEDGTKSSDSSLSLIKPEGLNVTESPALPSKTVMIKGAGRRRRSASTGGADLDETGTGTGAKAAVKSTPIKRYSMAVDKENSKITSALLHNTIQPAMSNTDLQEPLNRVLNRANNARSYRVSEPDEIVVASDHTMTAGVAGDVAANRNWRKLRKVSDINQHAAQLKAFWAQNGNTNKIGRVFIKMSKLAFRGLPLSQPPAHFQVVIDNGLHTVRTPFYKLEPEVTIGVEFELVRAKKLEFSLAFCVPLNEPLNAHLKPPLPPKPLSPPRPVSQVVPQSVPHSPKRLFGFFGASSKRSSKHQQQILLEKQQQIQIMEREKAVLARQLAARSTPHPLVGLLDRNHVLATALVNFEQYAHECLGKWKHAVVPCMSALEDPVKAEMQMRRTFTGPIGQVSLEFLSLPPIPKLPNATIPNSGSECLKGLKIAEWWQEVWHEGVLSQLGADCLTWRRRTFKATGGSLFAYNDIMKKLSAEIRLTEVVSLQDCGSENVDENEQPKHSTINDQGEILPPFTFRLVFKDGSEILFHADNQTEFKRWKNVLKQLLGKIQPLPAWAELLRLQIAARQGSSAEDEKSEDERAGGQKQPAKPVGHRQPGRRPRSPKSRAMASKPPSSSSQASSISTLTSAASSSYPTNLSDITSNTYSSMRPASALMSSQAPSQASSQAPSHRLKPSNIGSDASSSRRPPSTLLTSSPRPTLSAMSSVGSTAMSSAGSAASSVHSRPTFASGSSANNLPPSSRPIQSQMKRSKGNIKLV</sequence>
<feature type="compositionally biased region" description="Low complexity" evidence="3">
    <location>
        <begin position="1570"/>
        <end position="1597"/>
    </location>
</feature>
<accession>A0A5B0N4K0</accession>
<feature type="compositionally biased region" description="Basic residues" evidence="3">
    <location>
        <begin position="1713"/>
        <end position="1722"/>
    </location>
</feature>
<dbReference type="SMART" id="SM00233">
    <property type="entry name" value="PH"/>
    <property type="match status" value="1"/>
</dbReference>
<feature type="region of interest" description="Disordered" evidence="3">
    <location>
        <begin position="704"/>
        <end position="767"/>
    </location>
</feature>
<feature type="compositionally biased region" description="Pro residues" evidence="3">
    <location>
        <begin position="220"/>
        <end position="234"/>
    </location>
</feature>
<dbReference type="Pfam" id="PF00169">
    <property type="entry name" value="PH"/>
    <property type="match status" value="1"/>
</dbReference>
<keyword evidence="1" id="KW-0132">Cell division</keyword>
<dbReference type="Gene3D" id="2.30.29.30">
    <property type="entry name" value="Pleckstrin-homology domain (PH domain)/Phosphotyrosine-binding domain (PTB)"/>
    <property type="match status" value="1"/>
</dbReference>
<feature type="compositionally biased region" description="Basic and acidic residues" evidence="3">
    <location>
        <begin position="622"/>
        <end position="634"/>
    </location>
</feature>
<feature type="compositionally biased region" description="Polar residues" evidence="3">
    <location>
        <begin position="252"/>
        <end position="265"/>
    </location>
</feature>
<organism evidence="6 7">
    <name type="scientific">Puccinia graminis f. sp. tritici</name>
    <dbReference type="NCBI Taxonomy" id="56615"/>
    <lineage>
        <taxon>Eukaryota</taxon>
        <taxon>Fungi</taxon>
        <taxon>Dikarya</taxon>
        <taxon>Basidiomycota</taxon>
        <taxon>Pucciniomycotina</taxon>
        <taxon>Pucciniomycetes</taxon>
        <taxon>Pucciniales</taxon>
        <taxon>Pucciniaceae</taxon>
        <taxon>Puccinia</taxon>
    </lineage>
</organism>
<dbReference type="GO" id="GO:0005525">
    <property type="term" value="F:GTP binding"/>
    <property type="evidence" value="ECO:0007669"/>
    <property type="project" value="TreeGrafter"/>
</dbReference>
<feature type="region of interest" description="Disordered" evidence="3">
    <location>
        <begin position="1225"/>
        <end position="1246"/>
    </location>
</feature>
<feature type="compositionally biased region" description="Pro residues" evidence="3">
    <location>
        <begin position="1225"/>
        <end position="1236"/>
    </location>
</feature>
<dbReference type="PROSITE" id="PS50003">
    <property type="entry name" value="PH_DOMAIN"/>
    <property type="match status" value="1"/>
</dbReference>
<feature type="compositionally biased region" description="Polar residues" evidence="3">
    <location>
        <begin position="27"/>
        <end position="46"/>
    </location>
</feature>
<dbReference type="PANTHER" id="PTHR36100">
    <property type="entry name" value="BUD SITE SELECTION PROTEIN 4"/>
    <property type="match status" value="1"/>
</dbReference>
<feature type="compositionally biased region" description="Low complexity" evidence="3">
    <location>
        <begin position="266"/>
        <end position="288"/>
    </location>
</feature>
<feature type="region of interest" description="Disordered" evidence="3">
    <location>
        <begin position="178"/>
        <end position="538"/>
    </location>
</feature>
<feature type="domain" description="PH" evidence="4">
    <location>
        <begin position="1398"/>
        <end position="1512"/>
    </location>
</feature>
<keyword evidence="2" id="KW-0131">Cell cycle</keyword>
<feature type="compositionally biased region" description="Polar residues" evidence="3">
    <location>
        <begin position="109"/>
        <end position="147"/>
    </location>
</feature>
<comment type="caution">
    <text evidence="6">The sequence shown here is derived from an EMBL/GenBank/DDBJ whole genome shotgun (WGS) entry which is preliminary data.</text>
</comment>
<evidence type="ECO:0000313" key="8">
    <source>
        <dbReference type="Proteomes" id="UP000325313"/>
    </source>
</evidence>
<feature type="compositionally biased region" description="Basic and acidic residues" evidence="3">
    <location>
        <begin position="70"/>
        <end position="79"/>
    </location>
</feature>
<evidence type="ECO:0000313" key="5">
    <source>
        <dbReference type="EMBL" id="KAA1077135.1"/>
    </source>
</evidence>
<feature type="compositionally biased region" description="Low complexity" evidence="3">
    <location>
        <begin position="1615"/>
        <end position="1634"/>
    </location>
</feature>
<dbReference type="PANTHER" id="PTHR36100:SF1">
    <property type="entry name" value="BUD SITE SELECTION PROTEIN 4"/>
    <property type="match status" value="1"/>
</dbReference>
<feature type="region of interest" description="Disordered" evidence="3">
    <location>
        <begin position="1614"/>
        <end position="1722"/>
    </location>
</feature>
<feature type="region of interest" description="Disordered" evidence="3">
    <location>
        <begin position="1003"/>
        <end position="1029"/>
    </location>
</feature>
<feature type="compositionally biased region" description="Low complexity" evidence="3">
    <location>
        <begin position="53"/>
        <end position="62"/>
    </location>
</feature>
<evidence type="ECO:0000256" key="2">
    <source>
        <dbReference type="ARBA" id="ARBA00023306"/>
    </source>
</evidence>
<feature type="compositionally biased region" description="Low complexity" evidence="3">
    <location>
        <begin position="1647"/>
        <end position="1688"/>
    </location>
</feature>
<dbReference type="OrthoDB" id="2123378at2759"/>
<feature type="compositionally biased region" description="Polar residues" evidence="3">
    <location>
        <begin position="704"/>
        <end position="722"/>
    </location>
</feature>
<feature type="compositionally biased region" description="Pro residues" evidence="3">
    <location>
        <begin position="190"/>
        <end position="200"/>
    </location>
</feature>